<organism evidence="8 9">
    <name type="scientific">Fusarium pseudoanthophilum</name>
    <dbReference type="NCBI Taxonomy" id="48495"/>
    <lineage>
        <taxon>Eukaryota</taxon>
        <taxon>Fungi</taxon>
        <taxon>Dikarya</taxon>
        <taxon>Ascomycota</taxon>
        <taxon>Pezizomycotina</taxon>
        <taxon>Sordariomycetes</taxon>
        <taxon>Hypocreomycetidae</taxon>
        <taxon>Hypocreales</taxon>
        <taxon>Nectriaceae</taxon>
        <taxon>Fusarium</taxon>
        <taxon>Fusarium fujikuroi species complex</taxon>
    </lineage>
</organism>
<proteinExistence type="predicted"/>
<feature type="region of interest" description="Disordered" evidence="6">
    <location>
        <begin position="47"/>
        <end position="77"/>
    </location>
</feature>
<dbReference type="PANTHER" id="PTHR47660:SF7">
    <property type="entry name" value="TRANSCRIPTION FACTOR WITH C2H2 AND ZN(2)-CYS(6) DNA BINDING DOMAIN (EUROFUNG)"/>
    <property type="match status" value="1"/>
</dbReference>
<keyword evidence="2" id="KW-0862">Zinc</keyword>
<evidence type="ECO:0000313" key="9">
    <source>
        <dbReference type="Proteomes" id="UP000544095"/>
    </source>
</evidence>
<keyword evidence="3" id="KW-0805">Transcription regulation</keyword>
<keyword evidence="5" id="KW-0539">Nucleus</keyword>
<dbReference type="InterPro" id="IPR007219">
    <property type="entry name" value="XnlR_reg_dom"/>
</dbReference>
<dbReference type="EMBL" id="JAAOAR010000262">
    <property type="protein sequence ID" value="KAF5592235.1"/>
    <property type="molecule type" value="Genomic_DNA"/>
</dbReference>
<evidence type="ECO:0000256" key="5">
    <source>
        <dbReference type="ARBA" id="ARBA00023242"/>
    </source>
</evidence>
<dbReference type="Pfam" id="PF04082">
    <property type="entry name" value="Fungal_trans"/>
    <property type="match status" value="1"/>
</dbReference>
<evidence type="ECO:0000256" key="6">
    <source>
        <dbReference type="SAM" id="MobiDB-lite"/>
    </source>
</evidence>
<dbReference type="GO" id="GO:0008270">
    <property type="term" value="F:zinc ion binding"/>
    <property type="evidence" value="ECO:0007669"/>
    <property type="project" value="InterPro"/>
</dbReference>
<dbReference type="GO" id="GO:0006351">
    <property type="term" value="P:DNA-templated transcription"/>
    <property type="evidence" value="ECO:0007669"/>
    <property type="project" value="InterPro"/>
</dbReference>
<dbReference type="Proteomes" id="UP000544095">
    <property type="component" value="Unassembled WGS sequence"/>
</dbReference>
<feature type="compositionally biased region" description="Polar residues" evidence="6">
    <location>
        <begin position="47"/>
        <end position="65"/>
    </location>
</feature>
<evidence type="ECO:0000259" key="7">
    <source>
        <dbReference type="Pfam" id="PF04082"/>
    </source>
</evidence>
<keyword evidence="1" id="KW-0479">Metal-binding</keyword>
<evidence type="ECO:0000313" key="8">
    <source>
        <dbReference type="EMBL" id="KAF5592235.1"/>
    </source>
</evidence>
<accession>A0A8H5UNT9</accession>
<sequence length="837" mass="93727">MLSTSEEQGSADVQSPGTVATPGTTLDWLDTSTRQQNMTSVVQVQTNLTGNDQITSDDGQGSSVDSYLRREPEGPTSIVGDIQDTYSMPTNWLPFDDVPLSSSLLHNFDNRPRLASGVGDTSAIAPQSLETQASIPIPTELHGESLQQVQVSALIASMASNNQRKTQSSVISEDSALPCTKATHYSDGAGFRESRAERYMRQRRAAYGEDHGPSPGQQVHISWIGDIHARVKAASGRIGTSSDLPDGIFEELMSRMDSHPTSSHIFADFAAHKESLLARSTFQLFISLYFEHFHPVNPFVDRSHLSIPLWGWSLCLATAAIGSKYLGSEEVNRFGDCLCCILHELMTRELDFVNSREPLPYIQARILASVGLCQSRQPELLRCGYNALAMAAQACLRLRLLSEDDNIGSYQDDQSLEQKWITWRFRETRRRTGLFIWLASCYFALASEHHPCLFPDQPQLRLPCREELWAAKSPKAWSTARLADRDADPTAFSAEEASRPTVPEVTLQLWRDLKSQHSTNSFATIVIIHMLVHRRWNANEYLADALRDMPQANPPNFIHAPERRYLGSVPEYIKWRNQCCDSLDVLHWEALSLSAKAEGLEDPVLLHLHLARLSLLAPVQDLLTFAAQNTLSGIVHMTPSSLYRHGTSSLEPGQTIKIWATQDRYKARLAVIHAGAVLWHVRRYSSDSIVEPFALFLACLVLWAYGQTSSIRKLYESSYTIAQSPLTDNEDSVSHSIATQDSLGSHAIDDNISRRRRMPSAMQLDRPMDDELVQYFIRSGEDLRLPLEGVDDLCATEGPLQILQEVSSLLMEQHKPWGISETYARFLQDLGVPQWDR</sequence>
<keyword evidence="4" id="KW-0804">Transcription</keyword>
<feature type="region of interest" description="Disordered" evidence="6">
    <location>
        <begin position="1"/>
        <end position="26"/>
    </location>
</feature>
<evidence type="ECO:0000256" key="2">
    <source>
        <dbReference type="ARBA" id="ARBA00022833"/>
    </source>
</evidence>
<dbReference type="CDD" id="cd12148">
    <property type="entry name" value="fungal_TF_MHR"/>
    <property type="match status" value="1"/>
</dbReference>
<dbReference type="GO" id="GO:0003677">
    <property type="term" value="F:DNA binding"/>
    <property type="evidence" value="ECO:0007669"/>
    <property type="project" value="InterPro"/>
</dbReference>
<feature type="domain" description="Xylanolytic transcriptional activator regulatory" evidence="7">
    <location>
        <begin position="286"/>
        <end position="481"/>
    </location>
</feature>
<reference evidence="8 9" key="1">
    <citation type="submission" date="2020-05" db="EMBL/GenBank/DDBJ databases">
        <title>Identification and distribution of gene clusters putatively required for synthesis of sphingolipid metabolism inhibitors in phylogenetically diverse species of the filamentous fungus Fusarium.</title>
        <authorList>
            <person name="Kim H.-S."/>
            <person name="Busman M."/>
            <person name="Brown D.W."/>
            <person name="Divon H."/>
            <person name="Uhlig S."/>
            <person name="Proctor R.H."/>
        </authorList>
    </citation>
    <scope>NUCLEOTIDE SEQUENCE [LARGE SCALE GENOMIC DNA]</scope>
    <source>
        <strain evidence="8 9">NRRL 25211</strain>
    </source>
</reference>
<evidence type="ECO:0000256" key="4">
    <source>
        <dbReference type="ARBA" id="ARBA00023163"/>
    </source>
</evidence>
<dbReference type="PANTHER" id="PTHR47660">
    <property type="entry name" value="TRANSCRIPTION FACTOR WITH C2H2 AND ZN(2)-CYS(6) DNA BINDING DOMAIN (EUROFUNG)-RELATED-RELATED"/>
    <property type="match status" value="1"/>
</dbReference>
<gene>
    <name evidence="8" type="ORF">FPANT_5462</name>
</gene>
<protein>
    <submittedName>
        <fullName evidence="8">Transcription factor ZMS1</fullName>
    </submittedName>
</protein>
<comment type="caution">
    <text evidence="8">The sequence shown here is derived from an EMBL/GenBank/DDBJ whole genome shotgun (WGS) entry which is preliminary data.</text>
</comment>
<dbReference type="AlphaFoldDB" id="A0A8H5UNT9"/>
<evidence type="ECO:0000256" key="1">
    <source>
        <dbReference type="ARBA" id="ARBA00022723"/>
    </source>
</evidence>
<evidence type="ECO:0000256" key="3">
    <source>
        <dbReference type="ARBA" id="ARBA00023015"/>
    </source>
</evidence>
<name>A0A8H5UNT9_9HYPO</name>
<keyword evidence="9" id="KW-1185">Reference proteome</keyword>